<proteinExistence type="predicted"/>
<reference evidence="2" key="1">
    <citation type="submission" date="2022-11" db="UniProtKB">
        <authorList>
            <consortium name="WormBaseParasite"/>
        </authorList>
    </citation>
    <scope>IDENTIFICATION</scope>
</reference>
<accession>A0AC34FDK6</accession>
<protein>
    <submittedName>
        <fullName evidence="2">Aminotransferase class I/classII domain-containing protein</fullName>
    </submittedName>
</protein>
<dbReference type="WBParaSite" id="ES5_v2.g14901.t1">
    <property type="protein sequence ID" value="ES5_v2.g14901.t1"/>
    <property type="gene ID" value="ES5_v2.g14901"/>
</dbReference>
<dbReference type="Proteomes" id="UP000887579">
    <property type="component" value="Unplaced"/>
</dbReference>
<name>A0AC34FDK6_9BILA</name>
<organism evidence="1 2">
    <name type="scientific">Panagrolaimus sp. ES5</name>
    <dbReference type="NCBI Taxonomy" id="591445"/>
    <lineage>
        <taxon>Eukaryota</taxon>
        <taxon>Metazoa</taxon>
        <taxon>Ecdysozoa</taxon>
        <taxon>Nematoda</taxon>
        <taxon>Chromadorea</taxon>
        <taxon>Rhabditida</taxon>
        <taxon>Tylenchina</taxon>
        <taxon>Panagrolaimomorpha</taxon>
        <taxon>Panagrolaimoidea</taxon>
        <taxon>Panagrolaimidae</taxon>
        <taxon>Panagrolaimus</taxon>
    </lineage>
</organism>
<evidence type="ECO:0000313" key="1">
    <source>
        <dbReference type="Proteomes" id="UP000887579"/>
    </source>
</evidence>
<sequence length="424" mass="47380">MASSSRAVTLFDGAFTGKYMLNAGAPGPHILKKVAKMMKDATAISMEEQTFNMNGALLQYGTPDGPPEFLDALSSFLSAEYREPVNRDNLVLSSGATSGFIYLLSQIFPHKTIIWAEQLSYFLAISMLKTLEFPIQDIKIENDGIDLEDLEAKWSSTYSKEACKAAKENGKYLGALYLVPHYHNPTGTELSPEKCQKIIQIARKFSILVFCDDVYNILHYNDQVNRRLFAYDNPKDADYGNGHVISNGTFSKLLSPGLRIGWIEMPLGLKKRYWSESWIMRSGGSVNTYTAGIITELLKDGSVSNLVKEIRVENKAKMEALLMILTDELPKECQILHKPTGGYFVYIKLSDNLVSTNVIATLRNQHELLVLDGQSFWSGDPNDSNRKILANGIRLSVAYPLLDEIIEGAHIFCSTIKDLLHSKQ</sequence>
<evidence type="ECO:0000313" key="2">
    <source>
        <dbReference type="WBParaSite" id="ES5_v2.g14901.t1"/>
    </source>
</evidence>